<keyword evidence="4" id="KW-1185">Reference proteome</keyword>
<dbReference type="CDD" id="cd05402">
    <property type="entry name" value="NT_PAP_TUTase"/>
    <property type="match status" value="1"/>
</dbReference>
<reference evidence="3" key="1">
    <citation type="submission" date="2021-02" db="EMBL/GenBank/DDBJ databases">
        <authorList>
            <person name="Dougan E. K."/>
            <person name="Rhodes N."/>
            <person name="Thang M."/>
            <person name="Chan C."/>
        </authorList>
    </citation>
    <scope>NUCLEOTIDE SEQUENCE</scope>
</reference>
<dbReference type="AlphaFoldDB" id="A0A813EHP8"/>
<evidence type="ECO:0000259" key="2">
    <source>
        <dbReference type="Pfam" id="PF22600"/>
    </source>
</evidence>
<feature type="compositionally biased region" description="Pro residues" evidence="1">
    <location>
        <begin position="20"/>
        <end position="29"/>
    </location>
</feature>
<dbReference type="PANTHER" id="PTHR12271:SF40">
    <property type="entry name" value="POLY(A) RNA POLYMERASE GLD2"/>
    <property type="match status" value="1"/>
</dbReference>
<dbReference type="Gene3D" id="1.10.1410.10">
    <property type="match status" value="1"/>
</dbReference>
<sequence>MRALARRPLARASACLAAQPPLPPPPPVRRAPSASAAQDACRLREAPAELPRPPPPPPPVAGNGSAESEQGLRVPSCWGRGAERLTQLLLEQDKHLVPTEEQYALKRWLETTLKPLLEKHSGGVFHNFGSCENGFWMEGSDVDACLVIPRCTKKPSWLTKLRLVQSLAEREKLGTAEVVRGARVPVAKLVNASGAELVDVSVNNVAALENSRFVGTLARLDPRVPGLGRFIKYWASQRRINKRSEGTLSTYTLILQLFFFLQTRQPPVLPLVTSILVDPSLLSSGGASGDGSSGEVFKAVNAFISSPEMDEVSGELRPLPFLTERDAIQEAGRFPFAEENKESIGELLLGFFQLWGHEEFRGNEGSGQTVY</sequence>
<feature type="non-terminal residue" evidence="3">
    <location>
        <position position="371"/>
    </location>
</feature>
<dbReference type="GO" id="GO:0031123">
    <property type="term" value="P:RNA 3'-end processing"/>
    <property type="evidence" value="ECO:0007669"/>
    <property type="project" value="TreeGrafter"/>
</dbReference>
<dbReference type="InterPro" id="IPR054708">
    <property type="entry name" value="MTPAP-like_central"/>
</dbReference>
<proteinExistence type="predicted"/>
<dbReference type="GO" id="GO:0016779">
    <property type="term" value="F:nucleotidyltransferase activity"/>
    <property type="evidence" value="ECO:0007669"/>
    <property type="project" value="TreeGrafter"/>
</dbReference>
<name>A0A813EHP8_POLGL</name>
<evidence type="ECO:0000256" key="1">
    <source>
        <dbReference type="SAM" id="MobiDB-lite"/>
    </source>
</evidence>
<protein>
    <recommendedName>
        <fullName evidence="2">Poly(A) RNA polymerase mitochondrial-like central palm domain-containing protein</fullName>
    </recommendedName>
</protein>
<dbReference type="EMBL" id="CAJNNV010011994">
    <property type="protein sequence ID" value="CAE8600272.1"/>
    <property type="molecule type" value="Genomic_DNA"/>
</dbReference>
<dbReference type="Proteomes" id="UP000654075">
    <property type="component" value="Unassembled WGS sequence"/>
</dbReference>
<evidence type="ECO:0000313" key="3">
    <source>
        <dbReference type="EMBL" id="CAE8600272.1"/>
    </source>
</evidence>
<dbReference type="OrthoDB" id="2274644at2759"/>
<feature type="compositionally biased region" description="Low complexity" evidence="1">
    <location>
        <begin position="10"/>
        <end position="19"/>
    </location>
</feature>
<dbReference type="SUPFAM" id="SSF81631">
    <property type="entry name" value="PAP/OAS1 substrate-binding domain"/>
    <property type="match status" value="1"/>
</dbReference>
<dbReference type="Pfam" id="PF22600">
    <property type="entry name" value="MTPAP-like_central"/>
    <property type="match status" value="1"/>
</dbReference>
<evidence type="ECO:0000313" key="4">
    <source>
        <dbReference type="Proteomes" id="UP000654075"/>
    </source>
</evidence>
<dbReference type="InterPro" id="IPR043519">
    <property type="entry name" value="NT_sf"/>
</dbReference>
<dbReference type="SUPFAM" id="SSF81301">
    <property type="entry name" value="Nucleotidyltransferase"/>
    <property type="match status" value="1"/>
</dbReference>
<feature type="domain" description="Poly(A) RNA polymerase mitochondrial-like central palm" evidence="2">
    <location>
        <begin position="96"/>
        <end position="214"/>
    </location>
</feature>
<dbReference type="Gene3D" id="3.30.460.10">
    <property type="entry name" value="Beta Polymerase, domain 2"/>
    <property type="match status" value="1"/>
</dbReference>
<accession>A0A813EHP8</accession>
<gene>
    <name evidence="3" type="ORF">PGLA1383_LOCUS18603</name>
</gene>
<feature type="compositionally biased region" description="Pro residues" evidence="1">
    <location>
        <begin position="50"/>
        <end position="60"/>
    </location>
</feature>
<feature type="region of interest" description="Disordered" evidence="1">
    <location>
        <begin position="1"/>
        <end position="72"/>
    </location>
</feature>
<organism evidence="3 4">
    <name type="scientific">Polarella glacialis</name>
    <name type="common">Dinoflagellate</name>
    <dbReference type="NCBI Taxonomy" id="89957"/>
    <lineage>
        <taxon>Eukaryota</taxon>
        <taxon>Sar</taxon>
        <taxon>Alveolata</taxon>
        <taxon>Dinophyceae</taxon>
        <taxon>Suessiales</taxon>
        <taxon>Suessiaceae</taxon>
        <taxon>Polarella</taxon>
    </lineage>
</organism>
<comment type="caution">
    <text evidence="3">The sequence shown here is derived from an EMBL/GenBank/DDBJ whole genome shotgun (WGS) entry which is preliminary data.</text>
</comment>
<dbReference type="PANTHER" id="PTHR12271">
    <property type="entry name" value="POLY A POLYMERASE CID PAP -RELATED"/>
    <property type="match status" value="1"/>
</dbReference>